<dbReference type="PANTHER" id="PTHR34512">
    <property type="entry name" value="CELL SURFACE PROTEIN"/>
    <property type="match status" value="1"/>
</dbReference>
<evidence type="ECO:0000256" key="2">
    <source>
        <dbReference type="SAM" id="MobiDB-lite"/>
    </source>
</evidence>
<dbReference type="SUPFAM" id="SSF50998">
    <property type="entry name" value="Quinoprotein alcohol dehydrogenase-like"/>
    <property type="match status" value="2"/>
</dbReference>
<dbReference type="SMART" id="SM00564">
    <property type="entry name" value="PQQ"/>
    <property type="match status" value="8"/>
</dbReference>
<keyword evidence="1" id="KW-0720">Serine protease</keyword>
<keyword evidence="5" id="KW-1185">Reference proteome</keyword>
<protein>
    <submittedName>
        <fullName evidence="4">PQQ-binding-like beta-propeller repeat protein</fullName>
    </submittedName>
</protein>
<evidence type="ECO:0000313" key="4">
    <source>
        <dbReference type="EMBL" id="QLH76927.1"/>
    </source>
</evidence>
<dbReference type="PANTHER" id="PTHR34512:SF30">
    <property type="entry name" value="OUTER MEMBRANE PROTEIN ASSEMBLY FACTOR BAMB"/>
    <property type="match status" value="1"/>
</dbReference>
<dbReference type="Proteomes" id="UP000509667">
    <property type="component" value="Chromosome"/>
</dbReference>
<organism evidence="4 5">
    <name type="scientific">Halosimplex rubrum</name>
    <dbReference type="NCBI Taxonomy" id="869889"/>
    <lineage>
        <taxon>Archaea</taxon>
        <taxon>Methanobacteriati</taxon>
        <taxon>Methanobacteriota</taxon>
        <taxon>Stenosarchaea group</taxon>
        <taxon>Halobacteria</taxon>
        <taxon>Halobacteriales</taxon>
        <taxon>Haloarculaceae</taxon>
        <taxon>Halosimplex</taxon>
    </lineage>
</organism>
<dbReference type="Gene3D" id="2.130.10.10">
    <property type="entry name" value="YVTN repeat-like/Quinoprotein amine dehydrogenase"/>
    <property type="match status" value="3"/>
</dbReference>
<accession>A0A7D5SPQ1</accession>
<dbReference type="InterPro" id="IPR011047">
    <property type="entry name" value="Quinoprotein_ADH-like_sf"/>
</dbReference>
<dbReference type="GO" id="GO:0004252">
    <property type="term" value="F:serine-type endopeptidase activity"/>
    <property type="evidence" value="ECO:0007669"/>
    <property type="project" value="UniProtKB-UniRule"/>
</dbReference>
<feature type="region of interest" description="Disordered" evidence="2">
    <location>
        <begin position="601"/>
        <end position="629"/>
    </location>
</feature>
<dbReference type="RefSeq" id="WP_179910861.1">
    <property type="nucleotide sequence ID" value="NZ_CP058910.1"/>
</dbReference>
<dbReference type="InterPro" id="IPR036852">
    <property type="entry name" value="Peptidase_S8/S53_dom_sf"/>
</dbReference>
<dbReference type="GO" id="GO:0006508">
    <property type="term" value="P:proteolysis"/>
    <property type="evidence" value="ECO:0007669"/>
    <property type="project" value="UniProtKB-KW"/>
</dbReference>
<evidence type="ECO:0000256" key="1">
    <source>
        <dbReference type="PROSITE-ProRule" id="PRU01240"/>
    </source>
</evidence>
<dbReference type="InterPro" id="IPR002372">
    <property type="entry name" value="PQQ_rpt_dom"/>
</dbReference>
<sequence length="1020" mass="108259">MSESNPSKIAGGLAQKVTDSGLEGAKVDAEEKLPLYVRAEPGQVEDVKDAIEDHRIDIRSEDAGYIGVDVPAKKVLNLANEKSVRHLQERSAPKAHAVADKYISEGIEVMNTDTLQNEGITGDGARIAIIDHTFHTGNPKYADQIIATIGPDSQFTSDSEYDGTSKQHGTACAEIVADIAPDAELILASALGPRTPSELFDAIETYDPDGATMSLGYSTSLRIDGEDPISSRIDEFTDGGRLFANSAGNEADGGHWDGQFENNGENLLVFDTSLSTPTRYPVQMDPMYTPAEIHIHWDADWAQDNQRYEARLYETEDATDPIITQQTYDPIEIVSLSPSQHGGGGLSTYYLEIEKINATGDEHFDMFYWGRAFFDGPTTASRSIGIPATSPDENLLAVAAVQATSTGITDKENLKPYSSRGPTQDGRRGIDIAGPSMVSTTAVGEYGGYGALEDDGGFNGTSAASPHIGGAIGLLFGDQVNASVATAREKLTVSGHSISDSAVVDPSEFNTRIGWGYLDAEAAAFTKDRRWRYETNHWVSSSPTVVNGTAYAGSADEKVYAIDTETGSQEWEFDAGARVFSSPTVVGGNVYVGAGHWSTTTSDSAQVEESAGDGPEGATNIEQQTTQESSAETMVYALDADTGDKQWGFSTGGIVQSSPTVYDGTVYVGSFDNHLYALDTATGNKEWEFSTDGEVRSSPTVANGTVYIGSNDNSIYAIDAASGEKNWEVPTGGRVGSSPTVVNGTAYVGSSDNYLYSIDAANGDVLWRFETSGMIWSSSTVANGTVYFQSSDGYVYAVDATNGDLVWSFNIGVGGESSPTVAGGTVYVGGADNKIYGLDVTDGSIVWEAVTYDVLVSAPTVVDGTLYVGSADNALYAVRIDGNDLSDGSRVELGSLGHNRIWANAAVSRSPSVSASGASITRGGQADITVSAHDVEQIVFEKLWTDWKIVSENPGDGSPDSQLSQEGRYELTWPEPIDSASPSITVELPDPPYVGGTYEVTITGTSSDTSVTDTALIQIK</sequence>
<keyword evidence="1" id="KW-0645">Protease</keyword>
<evidence type="ECO:0000259" key="3">
    <source>
        <dbReference type="Pfam" id="PF13360"/>
    </source>
</evidence>
<evidence type="ECO:0000313" key="5">
    <source>
        <dbReference type="Proteomes" id="UP000509667"/>
    </source>
</evidence>
<feature type="domain" description="Pyrrolo-quinoline quinone repeat" evidence="3">
    <location>
        <begin position="633"/>
        <end position="768"/>
    </location>
</feature>
<feature type="compositionally biased region" description="Polar residues" evidence="2">
    <location>
        <begin position="620"/>
        <end position="629"/>
    </location>
</feature>
<keyword evidence="1" id="KW-0378">Hydrolase</keyword>
<dbReference type="InterPro" id="IPR015500">
    <property type="entry name" value="Peptidase_S8_subtilisin-rel"/>
</dbReference>
<gene>
    <name evidence="4" type="ORF">HZS55_06295</name>
</gene>
<dbReference type="AlphaFoldDB" id="A0A7D5SPQ1"/>
<dbReference type="GeneID" id="56077456"/>
<dbReference type="InterPro" id="IPR015943">
    <property type="entry name" value="WD40/YVTN_repeat-like_dom_sf"/>
</dbReference>
<dbReference type="PRINTS" id="PR00723">
    <property type="entry name" value="SUBTILISIN"/>
</dbReference>
<dbReference type="Pfam" id="PF13360">
    <property type="entry name" value="PQQ_2"/>
    <property type="match status" value="2"/>
</dbReference>
<feature type="domain" description="Pyrrolo-quinoline quinone repeat" evidence="3">
    <location>
        <begin position="525"/>
        <end position="622"/>
    </location>
</feature>
<dbReference type="Gene3D" id="3.40.50.200">
    <property type="entry name" value="Peptidase S8/S53 domain"/>
    <property type="match status" value="2"/>
</dbReference>
<feature type="active site" description="Charge relay system" evidence="1">
    <location>
        <position position="131"/>
    </location>
</feature>
<dbReference type="KEGG" id="hrr:HZS55_06295"/>
<feature type="active site" description="Charge relay system" evidence="1">
    <location>
        <position position="168"/>
    </location>
</feature>
<feature type="region of interest" description="Disordered" evidence="2">
    <location>
        <begin position="411"/>
        <end position="434"/>
    </location>
</feature>
<proteinExistence type="inferred from homology"/>
<name>A0A7D5SPQ1_9EURY</name>
<dbReference type="InterPro" id="IPR018391">
    <property type="entry name" value="PQQ_b-propeller_rpt"/>
</dbReference>
<reference evidence="4 5" key="1">
    <citation type="submission" date="2020-07" db="EMBL/GenBank/DDBJ databases">
        <title>Halosimplex pelagicum sp. nov. and Halosimplex rubrum sp. nov., isolated from salted brown alga Laminaria, and emended description of the genus Halosimplex.</title>
        <authorList>
            <person name="Cui H."/>
        </authorList>
    </citation>
    <scope>NUCLEOTIDE SEQUENCE [LARGE SCALE GENOMIC DNA]</scope>
    <source>
        <strain evidence="4 5">R27</strain>
    </source>
</reference>
<dbReference type="EMBL" id="CP058910">
    <property type="protein sequence ID" value="QLH76927.1"/>
    <property type="molecule type" value="Genomic_DNA"/>
</dbReference>
<dbReference type="OrthoDB" id="341609at2157"/>
<dbReference type="PROSITE" id="PS51892">
    <property type="entry name" value="SUBTILASE"/>
    <property type="match status" value="1"/>
</dbReference>
<dbReference type="SUPFAM" id="SSF52743">
    <property type="entry name" value="Subtilisin-like"/>
    <property type="match status" value="1"/>
</dbReference>
<feature type="active site" description="Charge relay system" evidence="1">
    <location>
        <position position="462"/>
    </location>
</feature>
<comment type="similarity">
    <text evidence="1">Belongs to the peptidase S8 family.</text>
</comment>